<feature type="compositionally biased region" description="Polar residues" evidence="1">
    <location>
        <begin position="167"/>
        <end position="186"/>
    </location>
</feature>
<feature type="compositionally biased region" description="Polar residues" evidence="1">
    <location>
        <begin position="140"/>
        <end position="151"/>
    </location>
</feature>
<evidence type="ECO:0000313" key="5">
    <source>
        <dbReference type="EMBL" id="CAF3981778.1"/>
    </source>
</evidence>
<dbReference type="Proteomes" id="UP000677228">
    <property type="component" value="Unassembled WGS sequence"/>
</dbReference>
<feature type="compositionally biased region" description="Basic and acidic residues" evidence="1">
    <location>
        <begin position="105"/>
        <end position="123"/>
    </location>
</feature>
<evidence type="ECO:0000256" key="1">
    <source>
        <dbReference type="SAM" id="MobiDB-lite"/>
    </source>
</evidence>
<evidence type="ECO:0000313" key="6">
    <source>
        <dbReference type="Proteomes" id="UP000663829"/>
    </source>
</evidence>
<comment type="caution">
    <text evidence="2">The sequence shown here is derived from an EMBL/GenBank/DDBJ whole genome shotgun (WGS) entry which is preliminary data.</text>
</comment>
<dbReference type="Proteomes" id="UP000681722">
    <property type="component" value="Unassembled WGS sequence"/>
</dbReference>
<dbReference type="EMBL" id="CAJNOK010012760">
    <property type="protein sequence ID" value="CAF1170435.1"/>
    <property type="molecule type" value="Genomic_DNA"/>
</dbReference>
<protein>
    <submittedName>
        <fullName evidence="2">Uncharacterized protein</fullName>
    </submittedName>
</protein>
<dbReference type="AlphaFoldDB" id="A0A813TJW1"/>
<dbReference type="EMBL" id="CAJOBA010034284">
    <property type="protein sequence ID" value="CAF3981778.1"/>
    <property type="molecule type" value="Genomic_DNA"/>
</dbReference>
<evidence type="ECO:0000313" key="4">
    <source>
        <dbReference type="EMBL" id="CAF3599555.1"/>
    </source>
</evidence>
<organism evidence="2 6">
    <name type="scientific">Didymodactylos carnosus</name>
    <dbReference type="NCBI Taxonomy" id="1234261"/>
    <lineage>
        <taxon>Eukaryota</taxon>
        <taxon>Metazoa</taxon>
        <taxon>Spiralia</taxon>
        <taxon>Gnathifera</taxon>
        <taxon>Rotifera</taxon>
        <taxon>Eurotatoria</taxon>
        <taxon>Bdelloidea</taxon>
        <taxon>Philodinida</taxon>
        <taxon>Philodinidae</taxon>
        <taxon>Didymodactylos</taxon>
    </lineage>
</organism>
<dbReference type="Proteomes" id="UP000663829">
    <property type="component" value="Unassembled WGS sequence"/>
</dbReference>
<gene>
    <name evidence="2" type="ORF">GPM918_LOCUS4169</name>
    <name evidence="3" type="ORF">OVA965_LOCUS22541</name>
    <name evidence="4" type="ORF">SRO942_LOCUS4169</name>
    <name evidence="5" type="ORF">TMI583_LOCUS23255</name>
</gene>
<dbReference type="Proteomes" id="UP000682733">
    <property type="component" value="Unassembled WGS sequence"/>
</dbReference>
<feature type="region of interest" description="Disordered" evidence="1">
    <location>
        <begin position="140"/>
        <end position="229"/>
    </location>
</feature>
<feature type="compositionally biased region" description="Low complexity" evidence="1">
    <location>
        <begin position="92"/>
        <end position="103"/>
    </location>
</feature>
<feature type="region of interest" description="Disordered" evidence="1">
    <location>
        <begin position="74"/>
        <end position="127"/>
    </location>
</feature>
<proteinExistence type="predicted"/>
<feature type="region of interest" description="Disordered" evidence="1">
    <location>
        <begin position="293"/>
        <end position="322"/>
    </location>
</feature>
<evidence type="ECO:0000313" key="2">
    <source>
        <dbReference type="EMBL" id="CAF0813662.1"/>
    </source>
</evidence>
<dbReference type="EMBL" id="CAJNOQ010000549">
    <property type="protein sequence ID" value="CAF0813662.1"/>
    <property type="molecule type" value="Genomic_DNA"/>
</dbReference>
<feature type="compositionally biased region" description="Basic residues" evidence="1">
    <location>
        <begin position="195"/>
        <end position="204"/>
    </location>
</feature>
<sequence length="785" mass="92634">MQSFDYRTNNPYYGHTEFFNNDYLPFSHFSCNKNNLQDSRRLRNFVKRGNFNDYYCYQRKDMYNCRSMFSERRKYQQSDEDTTSIPVVRNVSKSSQPNIINNNNKKKESEVVNEDKKKKEDLNLKQIQPKEGAMKLWISSESDNDNNNKVTVLSDPNSNNDDSHSSVIPSDNTRNSSVEDGTTSDTKINRSPPVNRRRTKRLLNKKQDGIVSDGSDEQKTCKSKNSKDNRALSHFRKPLVNRCFTDSYYNYEPSSYYPYNYNLRPNSFYNDYWYNYDRYNRRQQSRRKLNVEKMETRSNEKNNNQKLMDNFDNANEDNQRRTKNQLDEPKWLCFTRKQRKFSYNQAPPFCYGVYNDYRRKFENHSTRFCYDNNQYEKRFKNRDDNHQLYPYRDNYQFHSVLYNGTTTNNENIEQHPISDLKNWNLVSVPLTHSRIIDSKKSLGKEKVIQTNRTLRAMAPPFYQQTVHSNVDAPPSFNTSTNNYHNTIQTQANINHSSATTTYPIETSNILDRQQFYYPNVSNNRFYSYPYENNGTVYFDNYQYPIVNRPTDINTIPEKTIEQQESTFDNSYYHENTYGYYLMNPTALSTITTQTGSNDANGETIQDYETRVINVTDNRQDLTYPLEISLKTNKYVSIDKTSGECVQEDIQKTYECPISTVKSQQQYKHYQQQDKTSQPLLSLQQSNPNVHVPLSFNKSKNNPTVQQIFMNQLTQQQQIPIVTLDVTNTFKNNPLLLSPWHQRLLFNAAYTAAFQNLSITNSIYSPKPQTTISNVFSPQKKQPTEE</sequence>
<accession>A0A813TJW1</accession>
<reference evidence="2" key="1">
    <citation type="submission" date="2021-02" db="EMBL/GenBank/DDBJ databases">
        <authorList>
            <person name="Nowell W R."/>
        </authorList>
    </citation>
    <scope>NUCLEOTIDE SEQUENCE</scope>
</reference>
<feature type="compositionally biased region" description="Basic and acidic residues" evidence="1">
    <location>
        <begin position="216"/>
        <end position="229"/>
    </location>
</feature>
<keyword evidence="6" id="KW-1185">Reference proteome</keyword>
<name>A0A813TJW1_9BILA</name>
<evidence type="ECO:0000313" key="3">
    <source>
        <dbReference type="EMBL" id="CAF1170435.1"/>
    </source>
</evidence>
<dbReference type="EMBL" id="CAJOBC010000549">
    <property type="protein sequence ID" value="CAF3599555.1"/>
    <property type="molecule type" value="Genomic_DNA"/>
</dbReference>